<dbReference type="Proteomes" id="UP000037269">
    <property type="component" value="Unassembled WGS sequence"/>
</dbReference>
<evidence type="ECO:0000313" key="2">
    <source>
        <dbReference type="EMBL" id="SDJ76699.1"/>
    </source>
</evidence>
<dbReference type="OrthoDB" id="2883419at2"/>
<evidence type="ECO:0000313" key="3">
    <source>
        <dbReference type="Proteomes" id="UP000037269"/>
    </source>
</evidence>
<dbReference type="EMBL" id="FNED01000028">
    <property type="protein sequence ID" value="SDJ76699.1"/>
    <property type="molecule type" value="Genomic_DNA"/>
</dbReference>
<sequence>MSFNEKTKQMLQRYANQQKEHIHGTAEAAIQSGMQQMEGVVLTPPPNLTVKVQNNDKMILLPELLTVAEHLTRHERIVTLEHIEATIRNLGDGEGKDLVTGDGKIFTQTDEREAPHNDISSFKYECIKLQFEDVLKAGDKVLVQTYNGGQKFHIACKLVSYGGDDQ</sequence>
<gene>
    <name evidence="1" type="ORF">AF333_29085</name>
    <name evidence="2" type="ORF">SAMN04487909_12811</name>
</gene>
<dbReference type="GeneID" id="42309187"/>
<proteinExistence type="predicted"/>
<dbReference type="STRING" id="47500.AF333_29085"/>
<dbReference type="InterPro" id="IPR022555">
    <property type="entry name" value="DUF2577"/>
</dbReference>
<reference evidence="2 4" key="2">
    <citation type="submission" date="2016-10" db="EMBL/GenBank/DDBJ databases">
        <authorList>
            <person name="de Groot N.N."/>
        </authorList>
    </citation>
    <scope>NUCLEOTIDE SEQUENCE [LARGE SCALE GENOMIC DNA]</scope>
    <source>
        <strain evidence="2 4">DSM 2895</strain>
    </source>
</reference>
<protein>
    <recommendedName>
        <fullName evidence="5">DUF2577 domain-containing protein</fullName>
    </recommendedName>
</protein>
<dbReference type="EMBL" id="LGUG01000012">
    <property type="protein sequence ID" value="KON90531.1"/>
    <property type="molecule type" value="Genomic_DNA"/>
</dbReference>
<dbReference type="AlphaFoldDB" id="A0A0D1WNK9"/>
<evidence type="ECO:0008006" key="5">
    <source>
        <dbReference type="Google" id="ProtNLM"/>
    </source>
</evidence>
<evidence type="ECO:0000313" key="1">
    <source>
        <dbReference type="EMBL" id="KON90531.1"/>
    </source>
</evidence>
<organism evidence="1 3">
    <name type="scientific">Aneurinibacillus migulanus</name>
    <name type="common">Bacillus migulanus</name>
    <dbReference type="NCBI Taxonomy" id="47500"/>
    <lineage>
        <taxon>Bacteria</taxon>
        <taxon>Bacillati</taxon>
        <taxon>Bacillota</taxon>
        <taxon>Bacilli</taxon>
        <taxon>Bacillales</taxon>
        <taxon>Paenibacillaceae</taxon>
        <taxon>Aneurinibacillus group</taxon>
        <taxon>Aneurinibacillus</taxon>
    </lineage>
</organism>
<accession>A0A0D1WNK9</accession>
<dbReference type="PATRIC" id="fig|47500.8.peg.5154"/>
<name>A0A0D1WNK9_ANEMI</name>
<dbReference type="Proteomes" id="UP000182836">
    <property type="component" value="Unassembled WGS sequence"/>
</dbReference>
<evidence type="ECO:0000313" key="4">
    <source>
        <dbReference type="Proteomes" id="UP000182836"/>
    </source>
</evidence>
<dbReference type="Pfam" id="PF10844">
    <property type="entry name" value="DUF2577"/>
    <property type="match status" value="1"/>
</dbReference>
<dbReference type="RefSeq" id="WP_043063220.1">
    <property type="nucleotide sequence ID" value="NZ_BJOA01000092.1"/>
</dbReference>
<keyword evidence="3" id="KW-1185">Reference proteome</keyword>
<reference evidence="1 3" key="1">
    <citation type="submission" date="2015-07" db="EMBL/GenBank/DDBJ databases">
        <title>Fjat-14205 dsm 2895.</title>
        <authorList>
            <person name="Liu B."/>
            <person name="Wang J."/>
            <person name="Zhu Y."/>
            <person name="Liu G."/>
            <person name="Chen Q."/>
            <person name="Chen Z."/>
            <person name="Lan J."/>
            <person name="Che J."/>
            <person name="Ge C."/>
            <person name="Shi H."/>
            <person name="Pan Z."/>
            <person name="Liu X."/>
        </authorList>
    </citation>
    <scope>NUCLEOTIDE SEQUENCE [LARGE SCALE GENOMIC DNA]</scope>
    <source>
        <strain evidence="1 3">DSM 2895</strain>
    </source>
</reference>